<evidence type="ECO:0000313" key="2">
    <source>
        <dbReference type="EMBL" id="GAA0681025.1"/>
    </source>
</evidence>
<feature type="transmembrane region" description="Helical" evidence="1">
    <location>
        <begin position="58"/>
        <end position="76"/>
    </location>
</feature>
<keyword evidence="1" id="KW-0812">Transmembrane</keyword>
<feature type="transmembrane region" description="Helical" evidence="1">
    <location>
        <begin position="12"/>
        <end position="31"/>
    </location>
</feature>
<name>A0AAV3TG19_9EURY</name>
<dbReference type="RefSeq" id="WP_343775223.1">
    <property type="nucleotide sequence ID" value="NZ_BAAADV010000007.1"/>
</dbReference>
<dbReference type="AlphaFoldDB" id="A0AAV3TG19"/>
<reference evidence="2 3" key="1">
    <citation type="journal article" date="2019" name="Int. J. Syst. Evol. Microbiol.">
        <title>The Global Catalogue of Microorganisms (GCM) 10K type strain sequencing project: providing services to taxonomists for standard genome sequencing and annotation.</title>
        <authorList>
            <consortium name="The Broad Institute Genomics Platform"/>
            <consortium name="The Broad Institute Genome Sequencing Center for Infectious Disease"/>
            <person name="Wu L."/>
            <person name="Ma J."/>
        </authorList>
    </citation>
    <scope>NUCLEOTIDE SEQUENCE [LARGE SCALE GENOMIC DNA]</scope>
    <source>
        <strain evidence="2 3">JCM 16328</strain>
    </source>
</reference>
<proteinExistence type="predicted"/>
<keyword evidence="1" id="KW-0472">Membrane</keyword>
<keyword evidence="3" id="KW-1185">Reference proteome</keyword>
<comment type="caution">
    <text evidence="2">The sequence shown here is derived from an EMBL/GenBank/DDBJ whole genome shotgun (WGS) entry which is preliminary data.</text>
</comment>
<keyword evidence="1" id="KW-1133">Transmembrane helix</keyword>
<evidence type="ECO:0000313" key="3">
    <source>
        <dbReference type="Proteomes" id="UP001500420"/>
    </source>
</evidence>
<dbReference type="EMBL" id="BAAADV010000007">
    <property type="protein sequence ID" value="GAA0681025.1"/>
    <property type="molecule type" value="Genomic_DNA"/>
</dbReference>
<protein>
    <submittedName>
        <fullName evidence="2">Uncharacterized protein</fullName>
    </submittedName>
</protein>
<evidence type="ECO:0000256" key="1">
    <source>
        <dbReference type="SAM" id="Phobius"/>
    </source>
</evidence>
<sequence length="97" mass="10004">MTETELTTADRIAMLGGGIPILLGTVVLGLINTLADAPAAPVVEEGTTVATPLIPVDLRIGLVLLGLLVWLAYALYKLGPATTPDGGIDRADARQAR</sequence>
<dbReference type="Proteomes" id="UP001500420">
    <property type="component" value="Unassembled WGS sequence"/>
</dbReference>
<gene>
    <name evidence="2" type="ORF">GCM10009020_32500</name>
</gene>
<accession>A0AAV3TG19</accession>
<organism evidence="2 3">
    <name type="scientific">Natronoarchaeum mannanilyticum</name>
    <dbReference type="NCBI Taxonomy" id="926360"/>
    <lineage>
        <taxon>Archaea</taxon>
        <taxon>Methanobacteriati</taxon>
        <taxon>Methanobacteriota</taxon>
        <taxon>Stenosarchaea group</taxon>
        <taxon>Halobacteria</taxon>
        <taxon>Halobacteriales</taxon>
        <taxon>Natronoarchaeaceae</taxon>
    </lineage>
</organism>